<dbReference type="AlphaFoldDB" id="A0A6A5JZ49"/>
<feature type="region of interest" description="Disordered" evidence="1">
    <location>
        <begin position="118"/>
        <end position="170"/>
    </location>
</feature>
<gene>
    <name evidence="2" type="ORF">BDW02DRAFT_650665</name>
</gene>
<proteinExistence type="predicted"/>
<accession>A0A6A5JZ49</accession>
<evidence type="ECO:0000313" key="3">
    <source>
        <dbReference type="Proteomes" id="UP000800040"/>
    </source>
</evidence>
<evidence type="ECO:0000256" key="1">
    <source>
        <dbReference type="SAM" id="MobiDB-lite"/>
    </source>
</evidence>
<dbReference type="OrthoDB" id="3800277at2759"/>
<reference evidence="2" key="1">
    <citation type="submission" date="2020-01" db="EMBL/GenBank/DDBJ databases">
        <authorList>
            <consortium name="DOE Joint Genome Institute"/>
            <person name="Haridas S."/>
            <person name="Albert R."/>
            <person name="Binder M."/>
            <person name="Bloem J."/>
            <person name="Labutti K."/>
            <person name="Salamov A."/>
            <person name="Andreopoulos B."/>
            <person name="Baker S.E."/>
            <person name="Barry K."/>
            <person name="Bills G."/>
            <person name="Bluhm B.H."/>
            <person name="Cannon C."/>
            <person name="Castanera R."/>
            <person name="Culley D.E."/>
            <person name="Daum C."/>
            <person name="Ezra D."/>
            <person name="Gonzalez J.B."/>
            <person name="Henrissat B."/>
            <person name="Kuo A."/>
            <person name="Liang C."/>
            <person name="Lipzen A."/>
            <person name="Lutzoni F."/>
            <person name="Magnuson J."/>
            <person name="Mondo S."/>
            <person name="Nolan M."/>
            <person name="Ohm R."/>
            <person name="Pangilinan J."/>
            <person name="Park H.-J."/>
            <person name="Ramirez L."/>
            <person name="Alfaro M."/>
            <person name="Sun H."/>
            <person name="Tritt A."/>
            <person name="Yoshinaga Y."/>
            <person name="Zwiers L.-H."/>
            <person name="Turgeon B.G."/>
            <person name="Goodwin S.B."/>
            <person name="Spatafora J.W."/>
            <person name="Crous P.W."/>
            <person name="Grigoriev I.V."/>
        </authorList>
    </citation>
    <scope>NUCLEOTIDE SEQUENCE</scope>
    <source>
        <strain evidence="2">P77</strain>
    </source>
</reference>
<feature type="compositionally biased region" description="Basic residues" evidence="1">
    <location>
        <begin position="191"/>
        <end position="200"/>
    </location>
</feature>
<name>A0A6A5JZ49_9PLEO</name>
<sequence length="229" mass="26077">MRAHAARDRCCKTVGSAWDIHEMRPCSTRGHVVTLSVNLINLGNPYASLFERPSAGMGLLRSWIARIKIATHFVKEPILKMQEIRRENPHKQRCIVVKCVEHPANVTERRRAQVLKVRQLHESVDSPPRPPVQEDRDLGRREAQVAQREGESSYVDSSSSYGTPGTNERENNSLHLRQAHAETLTHVRQSGMRKPRKSKRFGFSSGSFAHARSLPAKRSYTHFQPRVSM</sequence>
<feature type="region of interest" description="Disordered" evidence="1">
    <location>
        <begin position="185"/>
        <end position="204"/>
    </location>
</feature>
<feature type="compositionally biased region" description="Basic and acidic residues" evidence="1">
    <location>
        <begin position="132"/>
        <end position="151"/>
    </location>
</feature>
<dbReference type="EMBL" id="ML975397">
    <property type="protein sequence ID" value="KAF1830425.1"/>
    <property type="molecule type" value="Genomic_DNA"/>
</dbReference>
<protein>
    <submittedName>
        <fullName evidence="2">Uncharacterized protein</fullName>
    </submittedName>
</protein>
<evidence type="ECO:0000313" key="2">
    <source>
        <dbReference type="EMBL" id="KAF1830425.1"/>
    </source>
</evidence>
<keyword evidence="3" id="KW-1185">Reference proteome</keyword>
<organism evidence="2 3">
    <name type="scientific">Decorospora gaudefroyi</name>
    <dbReference type="NCBI Taxonomy" id="184978"/>
    <lineage>
        <taxon>Eukaryota</taxon>
        <taxon>Fungi</taxon>
        <taxon>Dikarya</taxon>
        <taxon>Ascomycota</taxon>
        <taxon>Pezizomycotina</taxon>
        <taxon>Dothideomycetes</taxon>
        <taxon>Pleosporomycetidae</taxon>
        <taxon>Pleosporales</taxon>
        <taxon>Pleosporineae</taxon>
        <taxon>Pleosporaceae</taxon>
        <taxon>Decorospora</taxon>
    </lineage>
</organism>
<feature type="compositionally biased region" description="Low complexity" evidence="1">
    <location>
        <begin position="152"/>
        <end position="161"/>
    </location>
</feature>
<dbReference type="Proteomes" id="UP000800040">
    <property type="component" value="Unassembled WGS sequence"/>
</dbReference>